<accession>A0A897NLV6</accession>
<evidence type="ECO:0000313" key="1">
    <source>
        <dbReference type="EMBL" id="QSG11859.1"/>
    </source>
</evidence>
<dbReference type="Proteomes" id="UP000663305">
    <property type="component" value="Chromosome"/>
</dbReference>
<gene>
    <name evidence="1" type="ORF">HSBGL_1442</name>
</gene>
<name>A0A897NLV6_9EURY</name>
<protein>
    <submittedName>
        <fullName evidence="1">Uncharacterized protein</fullName>
    </submittedName>
</protein>
<dbReference type="EMBL" id="CP064789">
    <property type="protein sequence ID" value="QSG11859.1"/>
    <property type="molecule type" value="Genomic_DNA"/>
</dbReference>
<evidence type="ECO:0000313" key="2">
    <source>
        <dbReference type="Proteomes" id="UP000663305"/>
    </source>
</evidence>
<reference evidence="1" key="1">
    <citation type="submission" date="2020-11" db="EMBL/GenBank/DDBJ databases">
        <title>Carbohydrate-dependent, anaerobic sulfur respiration: A novel catabolism in halophilic archaea.</title>
        <authorList>
            <person name="Sorokin D.Y."/>
            <person name="Messina E."/>
            <person name="Smedile F."/>
            <person name="La Cono V."/>
            <person name="Hallsworth J.E."/>
            <person name="Yakimov M.M."/>
        </authorList>
    </citation>
    <scope>NUCLEOTIDE SEQUENCE</scope>
    <source>
        <strain evidence="1">HSR-Bgl</strain>
    </source>
</reference>
<proteinExistence type="predicted"/>
<sequence>MRVIVPSSGNRYHDIEDDSENIETKCGLSIEAETARSVGSERQAKHNGFEKCAKCSDPDGTPSVY</sequence>
<organism evidence="1 2">
    <name type="scientific">Halapricum desulfuricans</name>
    <dbReference type="NCBI Taxonomy" id="2841257"/>
    <lineage>
        <taxon>Archaea</taxon>
        <taxon>Methanobacteriati</taxon>
        <taxon>Methanobacteriota</taxon>
        <taxon>Stenosarchaea group</taxon>
        <taxon>Halobacteria</taxon>
        <taxon>Halobacteriales</taxon>
        <taxon>Haloarculaceae</taxon>
        <taxon>Halapricum</taxon>
    </lineage>
</organism>
<dbReference type="AlphaFoldDB" id="A0A897NLV6"/>